<evidence type="ECO:0000313" key="2">
    <source>
        <dbReference type="Proteomes" id="UP000287547"/>
    </source>
</evidence>
<dbReference type="EMBL" id="QHKI01000056">
    <property type="protein sequence ID" value="RSM73468.1"/>
    <property type="molecule type" value="Genomic_DNA"/>
</dbReference>
<dbReference type="AlphaFoldDB" id="A0A428YUT6"/>
<reference evidence="1 2" key="1">
    <citation type="submission" date="2018-05" db="EMBL/GenBank/DDBJ databases">
        <title>Evolution of GPA BGCs.</title>
        <authorList>
            <person name="Waglechner N."/>
            <person name="Wright G.D."/>
        </authorList>
    </citation>
    <scope>NUCLEOTIDE SEQUENCE [LARGE SCALE GENOMIC DNA]</scope>
    <source>
        <strain evidence="1 2">A82846</strain>
    </source>
</reference>
<name>A0A428YUT6_KIBAR</name>
<accession>A0A428YUT6</accession>
<dbReference type="RefSeq" id="WP_037253836.1">
    <property type="nucleotide sequence ID" value="NZ_QHKI01000056.1"/>
</dbReference>
<organism evidence="1 2">
    <name type="scientific">Kibdelosporangium aridum</name>
    <dbReference type="NCBI Taxonomy" id="2030"/>
    <lineage>
        <taxon>Bacteria</taxon>
        <taxon>Bacillati</taxon>
        <taxon>Actinomycetota</taxon>
        <taxon>Actinomycetes</taxon>
        <taxon>Pseudonocardiales</taxon>
        <taxon>Pseudonocardiaceae</taxon>
        <taxon>Kibdelosporangium</taxon>
    </lineage>
</organism>
<proteinExistence type="predicted"/>
<dbReference type="Proteomes" id="UP000287547">
    <property type="component" value="Unassembled WGS sequence"/>
</dbReference>
<protein>
    <submittedName>
        <fullName evidence="1">Uncharacterized protein</fullName>
    </submittedName>
</protein>
<gene>
    <name evidence="1" type="ORF">DMH04_41390</name>
</gene>
<sequence>MTVDHRCYRGSRCSAWERVDNDKLGAQIPASRGLCDSCARHVSNAVADLPGDYVQLELAIARQYGGGGEPVSGSRDRPIPISVHIEALQRLLPFETSVWAEQVAGLIGVTWDSTVMDRHARPGWVLQRAVGILGGNISAFLALQPTARQVWSSSGDAVRFEEQSGLEGAITLLDLHHRTRAVIGVRKLVHRLTVPCPRCDTQALERADGDDNIDCRACARRYTWDEYQKLCTLLARSREAS</sequence>
<dbReference type="OrthoDB" id="3606360at2"/>
<evidence type="ECO:0000313" key="1">
    <source>
        <dbReference type="EMBL" id="RSM73468.1"/>
    </source>
</evidence>
<comment type="caution">
    <text evidence="1">The sequence shown here is derived from an EMBL/GenBank/DDBJ whole genome shotgun (WGS) entry which is preliminary data.</text>
</comment>